<comment type="similarity">
    <text evidence="1">Belongs to the peptidase A1 family.</text>
</comment>
<dbReference type="KEGG" id="atr:18444457"/>
<dbReference type="InterPro" id="IPR032799">
    <property type="entry name" value="TAXi_C"/>
</dbReference>
<evidence type="ECO:0000256" key="6">
    <source>
        <dbReference type="PIRSR" id="PIRSR601461-1"/>
    </source>
</evidence>
<dbReference type="Pfam" id="PF14543">
    <property type="entry name" value="TAXi_N"/>
    <property type="match status" value="1"/>
</dbReference>
<dbReference type="InterPro" id="IPR034161">
    <property type="entry name" value="Pepsin-like_plant"/>
</dbReference>
<evidence type="ECO:0000259" key="8">
    <source>
        <dbReference type="PROSITE" id="PS51767"/>
    </source>
</evidence>
<keyword evidence="5" id="KW-0325">Glycoprotein</keyword>
<evidence type="ECO:0000256" key="2">
    <source>
        <dbReference type="ARBA" id="ARBA00022670"/>
    </source>
</evidence>
<evidence type="ECO:0000313" key="9">
    <source>
        <dbReference type="EMBL" id="ERN16159.1"/>
    </source>
</evidence>
<evidence type="ECO:0000256" key="3">
    <source>
        <dbReference type="ARBA" id="ARBA00022750"/>
    </source>
</evidence>
<dbReference type="Pfam" id="PF14541">
    <property type="entry name" value="TAXi_C"/>
    <property type="match status" value="1"/>
</dbReference>
<feature type="active site" evidence="6">
    <location>
        <position position="334"/>
    </location>
</feature>
<evidence type="ECO:0000256" key="1">
    <source>
        <dbReference type="ARBA" id="ARBA00007447"/>
    </source>
</evidence>
<dbReference type="EMBL" id="KI392485">
    <property type="protein sequence ID" value="ERN16159.1"/>
    <property type="molecule type" value="Genomic_DNA"/>
</dbReference>
<dbReference type="HOGENOM" id="CLU_005738_8_1_1"/>
<dbReference type="CDD" id="cd05476">
    <property type="entry name" value="pepsin_A_like_plant"/>
    <property type="match status" value="1"/>
</dbReference>
<feature type="signal peptide" evidence="7">
    <location>
        <begin position="1"/>
        <end position="20"/>
    </location>
</feature>
<evidence type="ECO:0000256" key="7">
    <source>
        <dbReference type="SAM" id="SignalP"/>
    </source>
</evidence>
<dbReference type="Gene3D" id="2.40.70.10">
    <property type="entry name" value="Acid Proteases"/>
    <property type="match status" value="2"/>
</dbReference>
<dbReference type="Gramene" id="ERN16159">
    <property type="protein sequence ID" value="ERN16159"/>
    <property type="gene ID" value="AMTR_s00030p00224790"/>
</dbReference>
<name>U5D158_AMBTC</name>
<dbReference type="eggNOG" id="KOG1339">
    <property type="taxonomic scope" value="Eukaryota"/>
</dbReference>
<dbReference type="OMA" id="SLCHDCE"/>
<reference evidence="10" key="1">
    <citation type="journal article" date="2013" name="Science">
        <title>The Amborella genome and the evolution of flowering plants.</title>
        <authorList>
            <consortium name="Amborella Genome Project"/>
        </authorList>
    </citation>
    <scope>NUCLEOTIDE SEQUENCE [LARGE SCALE GENOMIC DNA]</scope>
</reference>
<dbReference type="AlphaFoldDB" id="U5D158"/>
<evidence type="ECO:0000313" key="10">
    <source>
        <dbReference type="Proteomes" id="UP000017836"/>
    </source>
</evidence>
<dbReference type="GO" id="GO:0004190">
    <property type="term" value="F:aspartic-type endopeptidase activity"/>
    <property type="evidence" value="ECO:0000318"/>
    <property type="project" value="GO_Central"/>
</dbReference>
<dbReference type="SUPFAM" id="SSF50630">
    <property type="entry name" value="Acid proteases"/>
    <property type="match status" value="1"/>
</dbReference>
<keyword evidence="2" id="KW-0645">Protease</keyword>
<dbReference type="InterPro" id="IPR032861">
    <property type="entry name" value="TAXi_N"/>
</dbReference>
<dbReference type="PRINTS" id="PR00792">
    <property type="entry name" value="PEPSIN"/>
</dbReference>
<dbReference type="MEROPS" id="A01.A47"/>
<evidence type="ECO:0000256" key="4">
    <source>
        <dbReference type="ARBA" id="ARBA00022801"/>
    </source>
</evidence>
<proteinExistence type="inferred from homology"/>
<dbReference type="PROSITE" id="PS51767">
    <property type="entry name" value="PEPTIDASE_A1"/>
    <property type="match status" value="1"/>
</dbReference>
<accession>U5D158</accession>
<feature type="domain" description="Peptidase A1" evidence="8">
    <location>
        <begin position="105"/>
        <end position="460"/>
    </location>
</feature>
<feature type="active site" evidence="6">
    <location>
        <position position="123"/>
    </location>
</feature>
<gene>
    <name evidence="9" type="ORF">AMTR_s00030p00224790</name>
</gene>
<protein>
    <recommendedName>
        <fullName evidence="8">Peptidase A1 domain-containing protein</fullName>
    </recommendedName>
</protein>
<dbReference type="InterPro" id="IPR033121">
    <property type="entry name" value="PEPTIDASE_A1"/>
</dbReference>
<dbReference type="Proteomes" id="UP000017836">
    <property type="component" value="Unassembled WGS sequence"/>
</dbReference>
<feature type="chain" id="PRO_5004658829" description="Peptidase A1 domain-containing protein" evidence="7">
    <location>
        <begin position="21"/>
        <end position="464"/>
    </location>
</feature>
<dbReference type="InterPro" id="IPR051708">
    <property type="entry name" value="Plant_Aspart_Prot_A1"/>
</dbReference>
<keyword evidence="10" id="KW-1185">Reference proteome</keyword>
<dbReference type="OrthoDB" id="2747330at2759"/>
<keyword evidence="4" id="KW-0378">Hydrolase</keyword>
<dbReference type="PANTHER" id="PTHR47967:SF36">
    <property type="entry name" value="PEPTIDASE A1 DOMAIN-CONTAINING PROTEIN"/>
    <property type="match status" value="1"/>
</dbReference>
<dbReference type="FunFam" id="2.40.70.10:FF:000034">
    <property type="entry name" value="Aspartyl protease family protein"/>
    <property type="match status" value="1"/>
</dbReference>
<sequence length="464" mass="51107">MFSRIIHFLALQSLFPLVLSSHGSLSLPFSLPLQQSQTRLSQDDPQTLTLSLERVTPKPTSDPYHKLSIYASTSLARAQLLKRPKFSKNATTFEVPLSPLSYGGYTVTLDFGTPPQPLSFIMDTGSELVWFPCTSTYICAMCPNPIPTFFPKQSTSAKLVGCLNPKCKWISESSGSISLCKSRVCSPYIVQYGSGSTSGLLLSETLNLKSSSKFEDFVVGCSLISSRLPSGIAGFGRGNLSLPDQLNLGKFSYCLVSHKFDNTNKSSTMQLGALVDESNLEFTPFLKNPISENKAFQVYYYLGLRKITVGGKKVKIPYELLKLEPSGNGGCIIDSGTTFTFMEREIFDRVAEKFEAEVGLEREKAIEESSGLRPCFNVSKGENLTLPKLGFHFKGGATMELPLENYFAFFGETQAVCLTILTDNGNVNGSKVGPSIILGNFQQQNYYIVYDIEKGRLGFRPQEC</sequence>
<dbReference type="InterPro" id="IPR001461">
    <property type="entry name" value="Aspartic_peptidase_A1"/>
</dbReference>
<organism evidence="9 10">
    <name type="scientific">Amborella trichopoda</name>
    <dbReference type="NCBI Taxonomy" id="13333"/>
    <lineage>
        <taxon>Eukaryota</taxon>
        <taxon>Viridiplantae</taxon>
        <taxon>Streptophyta</taxon>
        <taxon>Embryophyta</taxon>
        <taxon>Tracheophyta</taxon>
        <taxon>Spermatophyta</taxon>
        <taxon>Magnoliopsida</taxon>
        <taxon>Amborellales</taxon>
        <taxon>Amborellaceae</taxon>
        <taxon>Amborella</taxon>
    </lineage>
</organism>
<dbReference type="GO" id="GO:0005576">
    <property type="term" value="C:extracellular region"/>
    <property type="evidence" value="ECO:0000318"/>
    <property type="project" value="GO_Central"/>
</dbReference>
<keyword evidence="3" id="KW-0064">Aspartyl protease</keyword>
<dbReference type="PANTHER" id="PTHR47967">
    <property type="entry name" value="OS07G0603500 PROTEIN-RELATED"/>
    <property type="match status" value="1"/>
</dbReference>
<dbReference type="InterPro" id="IPR021109">
    <property type="entry name" value="Peptidase_aspartic_dom_sf"/>
</dbReference>
<evidence type="ECO:0000256" key="5">
    <source>
        <dbReference type="ARBA" id="ARBA00023180"/>
    </source>
</evidence>
<keyword evidence="7" id="KW-0732">Signal</keyword>
<dbReference type="GO" id="GO:0006508">
    <property type="term" value="P:proteolysis"/>
    <property type="evidence" value="ECO:0007669"/>
    <property type="project" value="UniProtKB-KW"/>
</dbReference>